<dbReference type="AlphaFoldDB" id="A0A8T0RLF6"/>
<reference evidence="2" key="1">
    <citation type="submission" date="2020-05" db="EMBL/GenBank/DDBJ databases">
        <title>WGS assembly of Panicum virgatum.</title>
        <authorList>
            <person name="Lovell J.T."/>
            <person name="Jenkins J."/>
            <person name="Shu S."/>
            <person name="Juenger T.E."/>
            <person name="Schmutz J."/>
        </authorList>
    </citation>
    <scope>NUCLEOTIDE SEQUENCE</scope>
    <source>
        <strain evidence="2">AP13</strain>
    </source>
</reference>
<dbReference type="EMBL" id="CM029047">
    <property type="protein sequence ID" value="KAG2585718.1"/>
    <property type="molecule type" value="Genomic_DNA"/>
</dbReference>
<evidence type="ECO:0000313" key="2">
    <source>
        <dbReference type="EMBL" id="KAG2585718.1"/>
    </source>
</evidence>
<keyword evidence="3" id="KW-1185">Reference proteome</keyword>
<gene>
    <name evidence="2" type="ORF">PVAP13_6KG407900</name>
</gene>
<evidence type="ECO:0000256" key="1">
    <source>
        <dbReference type="SAM" id="MobiDB-lite"/>
    </source>
</evidence>
<proteinExistence type="predicted"/>
<protein>
    <submittedName>
        <fullName evidence="2">Uncharacterized protein</fullName>
    </submittedName>
</protein>
<feature type="region of interest" description="Disordered" evidence="1">
    <location>
        <begin position="1"/>
        <end position="20"/>
    </location>
</feature>
<accession>A0A8T0RLF6</accession>
<dbReference type="Proteomes" id="UP000823388">
    <property type="component" value="Chromosome 6K"/>
</dbReference>
<sequence>MSTPSSLGLRSSLSSAPTFPVRPLLPVRWLTGRPPPPSKSPGSLGAAPAPPVPSGLGRPDLPETRLLAPPATRHPVRPVHCIHALGSRSSGARCDRCAASSSQLPGTPCGECVVPALKLHRPLGAQSSNSSLHFQPDLLCSALICSFNALICSSNAPISSIRSFFLWASSCISITA</sequence>
<feature type="compositionally biased region" description="Low complexity" evidence="1">
    <location>
        <begin position="1"/>
        <end position="15"/>
    </location>
</feature>
<feature type="region of interest" description="Disordered" evidence="1">
    <location>
        <begin position="27"/>
        <end position="69"/>
    </location>
</feature>
<name>A0A8T0RLF6_PANVG</name>
<organism evidence="2 3">
    <name type="scientific">Panicum virgatum</name>
    <name type="common">Blackwell switchgrass</name>
    <dbReference type="NCBI Taxonomy" id="38727"/>
    <lineage>
        <taxon>Eukaryota</taxon>
        <taxon>Viridiplantae</taxon>
        <taxon>Streptophyta</taxon>
        <taxon>Embryophyta</taxon>
        <taxon>Tracheophyta</taxon>
        <taxon>Spermatophyta</taxon>
        <taxon>Magnoliopsida</taxon>
        <taxon>Liliopsida</taxon>
        <taxon>Poales</taxon>
        <taxon>Poaceae</taxon>
        <taxon>PACMAD clade</taxon>
        <taxon>Panicoideae</taxon>
        <taxon>Panicodae</taxon>
        <taxon>Paniceae</taxon>
        <taxon>Panicinae</taxon>
        <taxon>Panicum</taxon>
        <taxon>Panicum sect. Hiantes</taxon>
    </lineage>
</organism>
<comment type="caution">
    <text evidence="2">The sequence shown here is derived from an EMBL/GenBank/DDBJ whole genome shotgun (WGS) entry which is preliminary data.</text>
</comment>
<evidence type="ECO:0000313" key="3">
    <source>
        <dbReference type="Proteomes" id="UP000823388"/>
    </source>
</evidence>